<evidence type="ECO:0000256" key="29">
    <source>
        <dbReference type="ARBA" id="ARBA00081545"/>
    </source>
</evidence>
<dbReference type="InterPro" id="IPR036291">
    <property type="entry name" value="NAD(P)-bd_dom_sf"/>
</dbReference>
<evidence type="ECO:0000256" key="14">
    <source>
        <dbReference type="ARBA" id="ARBA00023593"/>
    </source>
</evidence>
<dbReference type="PRINTS" id="PR00081">
    <property type="entry name" value="GDHRDH"/>
</dbReference>
<comment type="pathway">
    <text evidence="13">Steroid biosynthesis; zymosterol biosynthesis; zymosterol from lanosterol: step 5/6.</text>
</comment>
<dbReference type="GO" id="GO:0047024">
    <property type="term" value="F:5-alpha-androstane-3-beta,17-beta-diol dehydrogenase (NADP+) activity"/>
    <property type="evidence" value="ECO:0007669"/>
    <property type="project" value="UniProtKB-EC"/>
</dbReference>
<evidence type="ECO:0000256" key="17">
    <source>
        <dbReference type="ARBA" id="ARBA00048246"/>
    </source>
</evidence>
<evidence type="ECO:0000256" key="4">
    <source>
        <dbReference type="ARBA" id="ARBA00022824"/>
    </source>
</evidence>
<evidence type="ECO:0000256" key="2">
    <source>
        <dbReference type="ARBA" id="ARBA00022516"/>
    </source>
</evidence>
<gene>
    <name evidence="34" type="primary">LOC106062648</name>
</gene>
<proteinExistence type="inferred from homology"/>
<dbReference type="OrthoDB" id="9989144at2759"/>
<keyword evidence="6" id="KW-0752">Steroid biosynthesis</keyword>
<feature type="transmembrane region" description="Helical" evidence="32">
    <location>
        <begin position="288"/>
        <end position="305"/>
    </location>
</feature>
<evidence type="ECO:0000256" key="5">
    <source>
        <dbReference type="ARBA" id="ARBA00022857"/>
    </source>
</evidence>
<evidence type="ECO:0000256" key="25">
    <source>
        <dbReference type="ARBA" id="ARBA00063141"/>
    </source>
</evidence>
<dbReference type="Proteomes" id="UP001165740">
    <property type="component" value="Chromosome 1"/>
</dbReference>
<evidence type="ECO:0000313" key="33">
    <source>
        <dbReference type="Proteomes" id="UP001165740"/>
    </source>
</evidence>
<evidence type="ECO:0000256" key="3">
    <source>
        <dbReference type="ARBA" id="ARBA00022692"/>
    </source>
</evidence>
<keyword evidence="8" id="KW-0560">Oxidoreductase</keyword>
<dbReference type="RefSeq" id="XP_055887448.1">
    <property type="nucleotide sequence ID" value="XM_056031473.1"/>
</dbReference>
<keyword evidence="33" id="KW-1185">Reference proteome</keyword>
<dbReference type="InterPro" id="IPR002347">
    <property type="entry name" value="SDR_fam"/>
</dbReference>
<evidence type="ECO:0000256" key="7">
    <source>
        <dbReference type="ARBA" id="ARBA00022989"/>
    </source>
</evidence>
<evidence type="ECO:0000256" key="28">
    <source>
        <dbReference type="ARBA" id="ARBA00077091"/>
    </source>
</evidence>
<dbReference type="FunFam" id="3.40.50.720:FF:000289">
    <property type="entry name" value="Hydroxysteroid 17-beta dehydrogenase 7"/>
    <property type="match status" value="1"/>
</dbReference>
<evidence type="ECO:0000256" key="24">
    <source>
        <dbReference type="ARBA" id="ARBA00052561"/>
    </source>
</evidence>
<dbReference type="Pfam" id="PF00106">
    <property type="entry name" value="adh_short"/>
    <property type="match status" value="2"/>
</dbReference>
<evidence type="ECO:0000256" key="22">
    <source>
        <dbReference type="ARBA" id="ARBA00052448"/>
    </source>
</evidence>
<evidence type="ECO:0000256" key="21">
    <source>
        <dbReference type="ARBA" id="ARBA00052439"/>
    </source>
</evidence>
<evidence type="ECO:0000313" key="34">
    <source>
        <dbReference type="RefSeq" id="XP_055887448.1"/>
    </source>
</evidence>
<keyword evidence="7 32" id="KW-1133">Transmembrane helix</keyword>
<evidence type="ECO:0000256" key="11">
    <source>
        <dbReference type="ARBA" id="ARBA00023136"/>
    </source>
</evidence>
<keyword evidence="3 32" id="KW-0812">Transmembrane</keyword>
<dbReference type="GO" id="GO:0006695">
    <property type="term" value="P:cholesterol biosynthetic process"/>
    <property type="evidence" value="ECO:0007669"/>
    <property type="project" value="TreeGrafter"/>
</dbReference>
<keyword evidence="12" id="KW-0325">Glycoprotein</keyword>
<comment type="catalytic activity">
    <reaction evidence="23">
        <text>17beta-estradiol + NADP(+) = estrone + NADPH + H(+)</text>
        <dbReference type="Rhea" id="RHEA:24616"/>
        <dbReference type="ChEBI" id="CHEBI:15378"/>
        <dbReference type="ChEBI" id="CHEBI:16469"/>
        <dbReference type="ChEBI" id="CHEBI:17263"/>
        <dbReference type="ChEBI" id="CHEBI:57783"/>
        <dbReference type="ChEBI" id="CHEBI:58349"/>
        <dbReference type="EC" id="1.1.1.62"/>
    </reaction>
    <physiologicalReaction direction="right-to-left" evidence="23">
        <dbReference type="Rhea" id="RHEA:24618"/>
    </physiologicalReaction>
</comment>
<sequence length="384" mass="43122">MFLDIFSLICSNLPSTHSSLLTGEKSDRDLKSSSVNEMESIQSSILQKSKVAVITGANAGLGFTLADRLLSFYPDIQICLACRNKERGLTAAAALTEKHPKANVHVEILDTSSVASVLSGTEAIRKRYDHIDYLYLNAGIMKVTGVDWNYFWKGLLSSRVFYMFATGEGLLCQEDGVTEDGLQCVFQTNVFGHYVMVKELEDRLGNVSSTEQKPSQIIWTSSSASQAKNFKIEDFQHKNGKDPYSSSKFAIDILSVALNEKMNKQNVFSHSVCPGLVMTNMTYGILPQWFWTLMIPLLWLLHFFVPSMTNNTENGTEALIWLSAQDPMTLDPQTKYMSHVNVFNKSYVAKSKMNINPELAEKFIQELDQLNNSFQLKLKSKVKN</sequence>
<evidence type="ECO:0000256" key="32">
    <source>
        <dbReference type="SAM" id="Phobius"/>
    </source>
</evidence>
<evidence type="ECO:0000256" key="20">
    <source>
        <dbReference type="ARBA" id="ARBA00051929"/>
    </source>
</evidence>
<dbReference type="PANTHER" id="PTHR44442">
    <property type="entry name" value="3-KETO-STEROID REDUCTASE"/>
    <property type="match status" value="1"/>
</dbReference>
<evidence type="ECO:0000256" key="12">
    <source>
        <dbReference type="ARBA" id="ARBA00023180"/>
    </source>
</evidence>
<keyword evidence="5" id="KW-0521">NADP</keyword>
<dbReference type="EC" id="1.1.1.270" evidence="15"/>
<evidence type="ECO:0000256" key="9">
    <source>
        <dbReference type="ARBA" id="ARBA00023027"/>
    </source>
</evidence>
<evidence type="ECO:0000256" key="30">
    <source>
        <dbReference type="ARBA" id="ARBA00083156"/>
    </source>
</evidence>
<evidence type="ECO:0000256" key="23">
    <source>
        <dbReference type="ARBA" id="ARBA00052450"/>
    </source>
</evidence>
<dbReference type="GeneID" id="106062648"/>
<comment type="catalytic activity">
    <reaction evidence="18">
        <text>5alpha-cholest-8-en-3-one + NADPH + H(+) = 5alpha-cholest-8-en-3beta-ol + NADP(+)</text>
        <dbReference type="Rhea" id="RHEA:46852"/>
        <dbReference type="ChEBI" id="CHEBI:15378"/>
        <dbReference type="ChEBI" id="CHEBI:16608"/>
        <dbReference type="ChEBI" id="CHEBI:57783"/>
        <dbReference type="ChEBI" id="CHEBI:58349"/>
        <dbReference type="ChEBI" id="CHEBI:87056"/>
    </reaction>
    <physiologicalReaction direction="left-to-right" evidence="18">
        <dbReference type="Rhea" id="RHEA:46853"/>
    </physiologicalReaction>
</comment>
<accession>A0A9W3AK07</accession>
<evidence type="ECO:0000256" key="18">
    <source>
        <dbReference type="ARBA" id="ARBA00050673"/>
    </source>
</evidence>
<evidence type="ECO:0000256" key="13">
    <source>
        <dbReference type="ARBA" id="ARBA00023589"/>
    </source>
</evidence>
<comment type="catalytic activity">
    <reaction evidence="24">
        <text>zymosterone + NADPH + H(+) = zymosterol + NADP(+)</text>
        <dbReference type="Rhea" id="RHEA:33459"/>
        <dbReference type="ChEBI" id="CHEBI:15378"/>
        <dbReference type="ChEBI" id="CHEBI:18252"/>
        <dbReference type="ChEBI" id="CHEBI:52386"/>
        <dbReference type="ChEBI" id="CHEBI:57783"/>
        <dbReference type="ChEBI" id="CHEBI:58349"/>
    </reaction>
    <physiologicalReaction direction="left-to-right" evidence="24">
        <dbReference type="Rhea" id="RHEA:33460"/>
    </physiologicalReaction>
</comment>
<keyword evidence="10" id="KW-0443">Lipid metabolism</keyword>
<keyword evidence="4" id="KW-0256">Endoplasmic reticulum</keyword>
<keyword evidence="11 32" id="KW-0472">Membrane</keyword>
<dbReference type="GO" id="GO:0000253">
    <property type="term" value="F:3-beta-hydroxysteroid 3-dehydrogenase (NADP+) activity"/>
    <property type="evidence" value="ECO:0007669"/>
    <property type="project" value="UniProtKB-EC"/>
</dbReference>
<dbReference type="Gene3D" id="3.40.50.720">
    <property type="entry name" value="NAD(P)-binding Rossmann-like Domain"/>
    <property type="match status" value="1"/>
</dbReference>
<keyword evidence="9" id="KW-0520">NAD</keyword>
<dbReference type="GO" id="GO:0004303">
    <property type="term" value="F:estradiol 17-beta-dehydrogenase [NAD(P)+] activity"/>
    <property type="evidence" value="ECO:0007669"/>
    <property type="project" value="UniProtKB-EC"/>
</dbReference>
<evidence type="ECO:0000256" key="31">
    <source>
        <dbReference type="ARBA" id="ARBA00083257"/>
    </source>
</evidence>
<evidence type="ECO:0000256" key="16">
    <source>
        <dbReference type="ARBA" id="ARBA00037929"/>
    </source>
</evidence>
<name>A0A9W3AK07_BIOGL</name>
<organism evidence="33 34">
    <name type="scientific">Biomphalaria glabrata</name>
    <name type="common">Bloodfluke planorb</name>
    <name type="synonym">Freshwater snail</name>
    <dbReference type="NCBI Taxonomy" id="6526"/>
    <lineage>
        <taxon>Eukaryota</taxon>
        <taxon>Metazoa</taxon>
        <taxon>Spiralia</taxon>
        <taxon>Lophotrochozoa</taxon>
        <taxon>Mollusca</taxon>
        <taxon>Gastropoda</taxon>
        <taxon>Heterobranchia</taxon>
        <taxon>Euthyneura</taxon>
        <taxon>Panpulmonata</taxon>
        <taxon>Hygrophila</taxon>
        <taxon>Lymnaeoidea</taxon>
        <taxon>Planorbidae</taxon>
        <taxon>Biomphalaria</taxon>
    </lineage>
</organism>
<evidence type="ECO:0000256" key="8">
    <source>
        <dbReference type="ARBA" id="ARBA00023002"/>
    </source>
</evidence>
<reference evidence="34" key="1">
    <citation type="submission" date="2025-08" db="UniProtKB">
        <authorList>
            <consortium name="RefSeq"/>
        </authorList>
    </citation>
    <scope>IDENTIFICATION</scope>
</reference>
<comment type="catalytic activity">
    <reaction evidence="17">
        <text>3-dehydro-4alpha-methylzymosterol + NADPH + H(+) = 4alpha-methylzymosterol + NADP(+)</text>
        <dbReference type="Rhea" id="RHEA:36379"/>
        <dbReference type="ChEBI" id="CHEBI:1949"/>
        <dbReference type="ChEBI" id="CHEBI:15378"/>
        <dbReference type="ChEBI" id="CHEBI:57783"/>
        <dbReference type="ChEBI" id="CHEBI:58349"/>
        <dbReference type="ChEBI" id="CHEBI:136486"/>
        <dbReference type="EC" id="1.1.1.270"/>
    </reaction>
    <physiologicalReaction direction="left-to-right" evidence="17">
        <dbReference type="Rhea" id="RHEA:36380"/>
    </physiologicalReaction>
</comment>
<dbReference type="SUPFAM" id="SSF51735">
    <property type="entry name" value="NAD(P)-binding Rossmann-fold domains"/>
    <property type="match status" value="1"/>
</dbReference>
<keyword evidence="2" id="KW-0444">Lipid biosynthesis</keyword>
<comment type="catalytic activity">
    <reaction evidence="22">
        <text>4alpha-methyl-5alpha-cholest-8-en-3-one + NADPH + H(+) = 4alpha-methyl-5alpha-cholest-8-en-3beta-ol + NADP(+)</text>
        <dbReference type="Rhea" id="RHEA:46832"/>
        <dbReference type="ChEBI" id="CHEBI:15378"/>
        <dbReference type="ChEBI" id="CHEBI:57783"/>
        <dbReference type="ChEBI" id="CHEBI:58349"/>
        <dbReference type="ChEBI" id="CHEBI:87050"/>
        <dbReference type="ChEBI" id="CHEBI:87051"/>
    </reaction>
    <physiologicalReaction direction="left-to-right" evidence="22">
        <dbReference type="Rhea" id="RHEA:46833"/>
    </physiologicalReaction>
</comment>
<dbReference type="GO" id="GO:0005789">
    <property type="term" value="C:endoplasmic reticulum membrane"/>
    <property type="evidence" value="ECO:0007669"/>
    <property type="project" value="UniProtKB-SubCell"/>
</dbReference>
<comment type="catalytic activity">
    <reaction evidence="19">
        <text>5alpha-androstane-3beta,17beta-diol + NADP(+) = 17beta-hydroxy-5alpha-androstan-3-one + NADPH + H(+)</text>
        <dbReference type="Rhea" id="RHEA:16297"/>
        <dbReference type="ChEBI" id="CHEBI:15378"/>
        <dbReference type="ChEBI" id="CHEBI:16330"/>
        <dbReference type="ChEBI" id="CHEBI:18329"/>
        <dbReference type="ChEBI" id="CHEBI:57783"/>
        <dbReference type="ChEBI" id="CHEBI:58349"/>
        <dbReference type="EC" id="1.1.1.210"/>
    </reaction>
    <physiologicalReaction direction="right-to-left" evidence="19">
        <dbReference type="Rhea" id="RHEA:16299"/>
    </physiologicalReaction>
</comment>
<comment type="pathway">
    <text evidence="16">Steroid biosynthesis; estrogen biosynthesis.</text>
</comment>
<dbReference type="EC" id="1.1.1.210" evidence="26"/>
<dbReference type="OMA" id="WHNIDGY"/>
<comment type="catalytic activity">
    <reaction evidence="20">
        <text>a 3beta-hydroxysteroid + NADP(+) = a 3-oxosteroid + NADPH + H(+)</text>
        <dbReference type="Rhea" id="RHEA:34787"/>
        <dbReference type="ChEBI" id="CHEBI:15378"/>
        <dbReference type="ChEBI" id="CHEBI:36836"/>
        <dbReference type="ChEBI" id="CHEBI:47788"/>
        <dbReference type="ChEBI" id="CHEBI:57783"/>
        <dbReference type="ChEBI" id="CHEBI:58349"/>
        <dbReference type="EC" id="1.1.1.270"/>
    </reaction>
    <physiologicalReaction direction="right-to-left" evidence="20">
        <dbReference type="Rhea" id="RHEA:34789"/>
    </physiologicalReaction>
</comment>
<dbReference type="InterPro" id="IPR052834">
    <property type="entry name" value="3KSR/17beta-HSD"/>
</dbReference>
<evidence type="ECO:0000256" key="19">
    <source>
        <dbReference type="ARBA" id="ARBA00051795"/>
    </source>
</evidence>
<evidence type="ECO:0000256" key="26">
    <source>
        <dbReference type="ARBA" id="ARBA00066807"/>
    </source>
</evidence>
<dbReference type="GO" id="GO:0006703">
    <property type="term" value="P:estrogen biosynthetic process"/>
    <property type="evidence" value="ECO:0007669"/>
    <property type="project" value="UniProtKB-ARBA"/>
</dbReference>
<comment type="subunit">
    <text evidence="25">Binds to the short form of prolactin receptor.</text>
</comment>
<evidence type="ECO:0000256" key="1">
    <source>
        <dbReference type="ARBA" id="ARBA00004389"/>
    </source>
</evidence>
<comment type="subcellular location">
    <subcellularLocation>
        <location evidence="1">Endoplasmic reticulum membrane</location>
        <topology evidence="1">Single-pass membrane protein</topology>
    </subcellularLocation>
</comment>
<evidence type="ECO:0000256" key="6">
    <source>
        <dbReference type="ARBA" id="ARBA00022955"/>
    </source>
</evidence>
<evidence type="ECO:0000256" key="15">
    <source>
        <dbReference type="ARBA" id="ARBA00023621"/>
    </source>
</evidence>
<protein>
    <recommendedName>
        <fullName evidence="27">3-keto-steroid reductase/17-beta-hydroxysteroid dehydrogenase 7</fullName>
        <ecNumber evidence="26">1.1.1.210</ecNumber>
        <ecNumber evidence="15">1.1.1.270</ecNumber>
    </recommendedName>
    <alternativeName>
        <fullName evidence="29">17-beta-hydroxysteroid dehydrogenase 7</fullName>
    </alternativeName>
    <alternativeName>
        <fullName evidence="30">3-keto-steroid reductase</fullName>
    </alternativeName>
    <alternativeName>
        <fullName evidence="28">Dihydrotestosterone oxidoreductase</fullName>
    </alternativeName>
    <alternativeName>
        <fullName evidence="31">Estradiol 17-beta-dehydrogenase 7</fullName>
    </alternativeName>
</protein>
<comment type="similarity">
    <text evidence="14">Belongs to the short-chain dehydrogenases/reductases (SDR) family. ERG27 subfamily.</text>
</comment>
<comment type="catalytic activity">
    <reaction evidence="21">
        <text>4alpha-methyl-5alpha-cholest-7-en-3beta-ol + NADP(+) = 4alpha-methyl-5alpha-cholest-7-en-3-one + NADPH + H(+)</text>
        <dbReference type="Rhea" id="RHEA:18409"/>
        <dbReference type="ChEBI" id="CHEBI:15378"/>
        <dbReference type="ChEBI" id="CHEBI:16495"/>
        <dbReference type="ChEBI" id="CHEBI:18378"/>
        <dbReference type="ChEBI" id="CHEBI:57783"/>
        <dbReference type="ChEBI" id="CHEBI:58349"/>
        <dbReference type="EC" id="1.1.1.270"/>
    </reaction>
    <physiologicalReaction direction="right-to-left" evidence="21">
        <dbReference type="Rhea" id="RHEA:18411"/>
    </physiologicalReaction>
</comment>
<dbReference type="PANTHER" id="PTHR44442:SF1">
    <property type="entry name" value="3-KETO-STEROID REDUCTASE_17-BETA-HYDROXYSTEROID DEHYDROGENASE 7"/>
    <property type="match status" value="1"/>
</dbReference>
<evidence type="ECO:0000256" key="10">
    <source>
        <dbReference type="ARBA" id="ARBA00023098"/>
    </source>
</evidence>
<dbReference type="AlphaFoldDB" id="A0A9W3AK07"/>
<evidence type="ECO:0000256" key="27">
    <source>
        <dbReference type="ARBA" id="ARBA00071031"/>
    </source>
</evidence>